<evidence type="ECO:0000313" key="1">
    <source>
        <dbReference type="EMBL" id="CAG8560551.1"/>
    </source>
</evidence>
<accession>A0ABN7UF36</accession>
<protein>
    <submittedName>
        <fullName evidence="1">38004_t:CDS:1</fullName>
    </submittedName>
</protein>
<dbReference type="EMBL" id="CAJVQB010002058">
    <property type="protein sequence ID" value="CAG8560551.1"/>
    <property type="molecule type" value="Genomic_DNA"/>
</dbReference>
<comment type="caution">
    <text evidence="1">The sequence shown here is derived from an EMBL/GenBank/DDBJ whole genome shotgun (WGS) entry which is preliminary data.</text>
</comment>
<dbReference type="Proteomes" id="UP000789901">
    <property type="component" value="Unassembled WGS sequence"/>
</dbReference>
<name>A0ABN7UF36_GIGMA</name>
<sequence>MVMVRRNKIAPVLQMIMRRIKTGRIILNTEIFRIGSGEAFSAESKKIV</sequence>
<gene>
    <name evidence="1" type="ORF">GMARGA_LOCUS4997</name>
</gene>
<reference evidence="1 2" key="1">
    <citation type="submission" date="2021-06" db="EMBL/GenBank/DDBJ databases">
        <authorList>
            <person name="Kallberg Y."/>
            <person name="Tangrot J."/>
            <person name="Rosling A."/>
        </authorList>
    </citation>
    <scope>NUCLEOTIDE SEQUENCE [LARGE SCALE GENOMIC DNA]</scope>
    <source>
        <strain evidence="1 2">120-4 pot B 10/14</strain>
    </source>
</reference>
<proteinExistence type="predicted"/>
<keyword evidence="2" id="KW-1185">Reference proteome</keyword>
<evidence type="ECO:0000313" key="2">
    <source>
        <dbReference type="Proteomes" id="UP000789901"/>
    </source>
</evidence>
<organism evidence="1 2">
    <name type="scientific">Gigaspora margarita</name>
    <dbReference type="NCBI Taxonomy" id="4874"/>
    <lineage>
        <taxon>Eukaryota</taxon>
        <taxon>Fungi</taxon>
        <taxon>Fungi incertae sedis</taxon>
        <taxon>Mucoromycota</taxon>
        <taxon>Glomeromycotina</taxon>
        <taxon>Glomeromycetes</taxon>
        <taxon>Diversisporales</taxon>
        <taxon>Gigasporaceae</taxon>
        <taxon>Gigaspora</taxon>
    </lineage>
</organism>